<proteinExistence type="inferred from homology"/>
<evidence type="ECO:0000313" key="8">
    <source>
        <dbReference type="Proteomes" id="UP000294613"/>
    </source>
</evidence>
<keyword evidence="9" id="KW-1185">Reference proteome</keyword>
<comment type="similarity">
    <text evidence="1">Belongs to the ABC transporter superfamily.</text>
</comment>
<accession>A0A4R3JMA5</accession>
<evidence type="ECO:0000313" key="6">
    <source>
        <dbReference type="EMBL" id="GBU04349.1"/>
    </source>
</evidence>
<evidence type="ECO:0000313" key="7">
    <source>
        <dbReference type="EMBL" id="TCS66734.1"/>
    </source>
</evidence>
<dbReference type="Proteomes" id="UP000702954">
    <property type="component" value="Unassembled WGS sequence"/>
</dbReference>
<dbReference type="EMBL" id="SLZV01000018">
    <property type="protein sequence ID" value="TCS66734.1"/>
    <property type="molecule type" value="Genomic_DNA"/>
</dbReference>
<dbReference type="InterPro" id="IPR003593">
    <property type="entry name" value="AAA+_ATPase"/>
</dbReference>
<dbReference type="InterPro" id="IPR003439">
    <property type="entry name" value="ABC_transporter-like_ATP-bd"/>
</dbReference>
<dbReference type="SMART" id="SM00382">
    <property type="entry name" value="AAA"/>
    <property type="match status" value="1"/>
</dbReference>
<name>A0A4R3JMA5_9FIRM</name>
<evidence type="ECO:0000256" key="4">
    <source>
        <dbReference type="ARBA" id="ARBA00022840"/>
    </source>
</evidence>
<organism evidence="7 8">
    <name type="scientific">Faecalimonas umbilicata</name>
    <dbReference type="NCBI Taxonomy" id="1912855"/>
    <lineage>
        <taxon>Bacteria</taxon>
        <taxon>Bacillati</taxon>
        <taxon>Bacillota</taxon>
        <taxon>Clostridia</taxon>
        <taxon>Lachnospirales</taxon>
        <taxon>Lachnospiraceae</taxon>
        <taxon>Faecalimonas</taxon>
    </lineage>
</organism>
<dbReference type="CDD" id="cd03268">
    <property type="entry name" value="ABC_BcrA_bacitracin_resist"/>
    <property type="match status" value="1"/>
</dbReference>
<dbReference type="Proteomes" id="UP000294613">
    <property type="component" value="Unassembled WGS sequence"/>
</dbReference>
<dbReference type="GO" id="GO:0016887">
    <property type="term" value="F:ATP hydrolysis activity"/>
    <property type="evidence" value="ECO:0007669"/>
    <property type="project" value="InterPro"/>
</dbReference>
<keyword evidence="2" id="KW-0813">Transport</keyword>
<reference evidence="7 8" key="2">
    <citation type="submission" date="2019-03" db="EMBL/GenBank/DDBJ databases">
        <title>Genomic Encyclopedia of Type Strains, Phase IV (KMG-IV): sequencing the most valuable type-strain genomes for metagenomic binning, comparative biology and taxonomic classification.</title>
        <authorList>
            <person name="Goeker M."/>
        </authorList>
    </citation>
    <scope>NUCLEOTIDE SEQUENCE [LARGE SCALE GENOMIC DNA]</scope>
    <source>
        <strain evidence="7 8">DSM 103426</strain>
    </source>
</reference>
<dbReference type="SUPFAM" id="SSF52540">
    <property type="entry name" value="P-loop containing nucleoside triphosphate hydrolases"/>
    <property type="match status" value="1"/>
</dbReference>
<dbReference type="PANTHER" id="PTHR43335:SF4">
    <property type="entry name" value="ABC TRANSPORTER, ATP-BINDING PROTEIN"/>
    <property type="match status" value="1"/>
</dbReference>
<comment type="caution">
    <text evidence="7">The sequence shown here is derived from an EMBL/GenBank/DDBJ whole genome shotgun (WGS) entry which is preliminary data.</text>
</comment>
<gene>
    <name evidence="7" type="ORF">EDD74_11869</name>
    <name evidence="6" type="ORF">FAEUMB_08900</name>
</gene>
<evidence type="ECO:0000313" key="9">
    <source>
        <dbReference type="Proteomes" id="UP000702954"/>
    </source>
</evidence>
<sequence>MQKNILETRELSKVYREQKAVNAVSIQVRENTVYGLLGANGAGKSTLLKMIAGIVRPTQESILVDGEVWSRKSLNKIGSLIESPAIYGNLSARENLKVRTRMLGLPEERIDEVLETVGLTQTGKKRAGKFSMGMKQRLGLAIALLNHPKLLILDEPTNGLDPIGIQDLRQMIQEFPQKGITVIVSSHILSEVSQVADDIGIIADGVLGYQGEMPHEEKLESLFMEIAGAGRKEW</sequence>
<evidence type="ECO:0000256" key="2">
    <source>
        <dbReference type="ARBA" id="ARBA00022448"/>
    </source>
</evidence>
<dbReference type="InterPro" id="IPR022501">
    <property type="entry name" value="ABC_Gallidermin_ATP-bd"/>
</dbReference>
<dbReference type="EMBL" id="BHEO01000002">
    <property type="protein sequence ID" value="GBU04349.1"/>
    <property type="molecule type" value="Genomic_DNA"/>
</dbReference>
<evidence type="ECO:0000259" key="5">
    <source>
        <dbReference type="PROSITE" id="PS50893"/>
    </source>
</evidence>
<keyword evidence="4 7" id="KW-0067">ATP-binding</keyword>
<dbReference type="Pfam" id="PF00005">
    <property type="entry name" value="ABC_tran"/>
    <property type="match status" value="1"/>
</dbReference>
<dbReference type="PROSITE" id="PS50893">
    <property type="entry name" value="ABC_TRANSPORTER_2"/>
    <property type="match status" value="1"/>
</dbReference>
<dbReference type="RefSeq" id="WP_116441273.1">
    <property type="nucleotide sequence ID" value="NZ_BHEO01000002.1"/>
</dbReference>
<feature type="domain" description="ABC transporter" evidence="5">
    <location>
        <begin position="6"/>
        <end position="229"/>
    </location>
</feature>
<dbReference type="GO" id="GO:0005524">
    <property type="term" value="F:ATP binding"/>
    <property type="evidence" value="ECO:0007669"/>
    <property type="project" value="UniProtKB-KW"/>
</dbReference>
<evidence type="ECO:0000256" key="1">
    <source>
        <dbReference type="ARBA" id="ARBA00005417"/>
    </source>
</evidence>
<protein>
    <submittedName>
        <fullName evidence="7">ABC-2 type transport system ATP-binding protein</fullName>
    </submittedName>
    <submittedName>
        <fullName evidence="6">Lantibiotic ABC transporter ATP-binding protein</fullName>
    </submittedName>
</protein>
<dbReference type="NCBIfam" id="TIGR03740">
    <property type="entry name" value="galliderm_ABC"/>
    <property type="match status" value="1"/>
</dbReference>
<reference evidence="6 9" key="1">
    <citation type="journal article" date="2018" name="Int. J. Syst. Evol. Microbiol.">
        <title>Draft Genome Sequence of Faecalimonas umbilicata JCM 30896T, an Acetate-Producing Bacterium Isolated from Human Feces.</title>
        <authorList>
            <person name="Sakamoto M."/>
            <person name="Ikeyama N."/>
            <person name="Yuki M."/>
            <person name="Ohkuma M."/>
        </authorList>
    </citation>
    <scope>NUCLEOTIDE SEQUENCE [LARGE SCALE GENOMIC DNA]</scope>
    <source>
        <strain evidence="6 9">EGH7</strain>
    </source>
</reference>
<dbReference type="InterPro" id="IPR027417">
    <property type="entry name" value="P-loop_NTPase"/>
</dbReference>
<dbReference type="AlphaFoldDB" id="A0A4R3JMA5"/>
<keyword evidence="3" id="KW-0547">Nucleotide-binding</keyword>
<dbReference type="PANTHER" id="PTHR43335">
    <property type="entry name" value="ABC TRANSPORTER, ATP-BINDING PROTEIN"/>
    <property type="match status" value="1"/>
</dbReference>
<dbReference type="Gene3D" id="3.40.50.300">
    <property type="entry name" value="P-loop containing nucleotide triphosphate hydrolases"/>
    <property type="match status" value="1"/>
</dbReference>
<evidence type="ECO:0000256" key="3">
    <source>
        <dbReference type="ARBA" id="ARBA00022741"/>
    </source>
</evidence>